<evidence type="ECO:0000313" key="2">
    <source>
        <dbReference type="Proteomes" id="UP000076154"/>
    </source>
</evidence>
<dbReference type="InParanoid" id="A0A369JNE8"/>
<protein>
    <submittedName>
        <fullName evidence="1">Uncharacterized protein</fullName>
    </submittedName>
</protein>
<dbReference type="AlphaFoldDB" id="A0A369JNE8"/>
<name>A0A369JNE8_HYPMA</name>
<comment type="caution">
    <text evidence="1">The sequence shown here is derived from an EMBL/GenBank/DDBJ whole genome shotgun (WGS) entry which is preliminary data.</text>
</comment>
<keyword evidence="2" id="KW-1185">Reference proteome</keyword>
<organism evidence="1 2">
    <name type="scientific">Hypsizygus marmoreus</name>
    <name type="common">White beech mushroom</name>
    <name type="synonym">Agaricus marmoreus</name>
    <dbReference type="NCBI Taxonomy" id="39966"/>
    <lineage>
        <taxon>Eukaryota</taxon>
        <taxon>Fungi</taxon>
        <taxon>Dikarya</taxon>
        <taxon>Basidiomycota</taxon>
        <taxon>Agaricomycotina</taxon>
        <taxon>Agaricomycetes</taxon>
        <taxon>Agaricomycetidae</taxon>
        <taxon>Agaricales</taxon>
        <taxon>Tricholomatineae</taxon>
        <taxon>Lyophyllaceae</taxon>
        <taxon>Hypsizygus</taxon>
    </lineage>
</organism>
<accession>A0A369JNE8</accession>
<dbReference type="Proteomes" id="UP000076154">
    <property type="component" value="Unassembled WGS sequence"/>
</dbReference>
<dbReference type="EMBL" id="LUEZ02000046">
    <property type="protein sequence ID" value="RDB23759.1"/>
    <property type="molecule type" value="Genomic_DNA"/>
</dbReference>
<gene>
    <name evidence="1" type="ORF">Hypma_009401</name>
</gene>
<evidence type="ECO:0000313" key="1">
    <source>
        <dbReference type="EMBL" id="RDB23759.1"/>
    </source>
</evidence>
<proteinExistence type="predicted"/>
<sequence length="82" mass="8818">MQNRIASLLHSSINTFLSSENTVACLGFNFLGATLNAFSIIGLDSQLGSTFILKLLISHTRSGFIGWGNDGTPTHNQDTYLG</sequence>
<reference evidence="1" key="1">
    <citation type="submission" date="2018-04" db="EMBL/GenBank/DDBJ databases">
        <title>Whole genome sequencing of Hypsizygus marmoreus.</title>
        <authorList>
            <person name="Choi I.-G."/>
            <person name="Min B."/>
            <person name="Kim J.-G."/>
            <person name="Kim S."/>
            <person name="Oh Y.-L."/>
            <person name="Kong W.-S."/>
            <person name="Park H."/>
            <person name="Jeong J."/>
            <person name="Song E.-S."/>
        </authorList>
    </citation>
    <scope>NUCLEOTIDE SEQUENCE [LARGE SCALE GENOMIC DNA]</scope>
    <source>
        <strain evidence="1">51987-8</strain>
    </source>
</reference>